<proteinExistence type="predicted"/>
<dbReference type="EMBL" id="JARQZJ010000008">
    <property type="protein sequence ID" value="KAK9871977.1"/>
    <property type="molecule type" value="Genomic_DNA"/>
</dbReference>
<accession>A0AAW1TKU4</accession>
<keyword evidence="2" id="KW-1185">Reference proteome</keyword>
<gene>
    <name evidence="1" type="ORF">WA026_015221</name>
</gene>
<protein>
    <submittedName>
        <fullName evidence="1">Uncharacterized protein</fullName>
    </submittedName>
</protein>
<reference evidence="1 2" key="1">
    <citation type="submission" date="2023-03" db="EMBL/GenBank/DDBJ databases">
        <title>Genome insight into feeding habits of ladybird beetles.</title>
        <authorList>
            <person name="Li H.-S."/>
            <person name="Huang Y.-H."/>
            <person name="Pang H."/>
        </authorList>
    </citation>
    <scope>NUCLEOTIDE SEQUENCE [LARGE SCALE GENOMIC DNA]</scope>
    <source>
        <strain evidence="1">SYSU_2023b</strain>
        <tissue evidence="1">Whole body</tissue>
    </source>
</reference>
<evidence type="ECO:0000313" key="1">
    <source>
        <dbReference type="EMBL" id="KAK9871977.1"/>
    </source>
</evidence>
<dbReference type="Proteomes" id="UP001431783">
    <property type="component" value="Unassembled WGS sequence"/>
</dbReference>
<organism evidence="1 2">
    <name type="scientific">Henosepilachna vigintioctopunctata</name>
    <dbReference type="NCBI Taxonomy" id="420089"/>
    <lineage>
        <taxon>Eukaryota</taxon>
        <taxon>Metazoa</taxon>
        <taxon>Ecdysozoa</taxon>
        <taxon>Arthropoda</taxon>
        <taxon>Hexapoda</taxon>
        <taxon>Insecta</taxon>
        <taxon>Pterygota</taxon>
        <taxon>Neoptera</taxon>
        <taxon>Endopterygota</taxon>
        <taxon>Coleoptera</taxon>
        <taxon>Polyphaga</taxon>
        <taxon>Cucujiformia</taxon>
        <taxon>Coccinelloidea</taxon>
        <taxon>Coccinellidae</taxon>
        <taxon>Epilachninae</taxon>
        <taxon>Epilachnini</taxon>
        <taxon>Henosepilachna</taxon>
    </lineage>
</organism>
<sequence length="169" mass="20263">MEKKEVHTIYDKYKKTSIKDFEHDLRGEEDTQYDVIRKDSNRPADFCKLLRSNNFKEKFVEFLIEDWTRDEFITLITGKTVKLNYDQCYTYEVSSENKIKRVIDYNLSCYHEEADTKIVYHICQLNTNYRVQIHCTDSDIPIIMLANFKYLKDEIQIIINLSTSKKKCT</sequence>
<dbReference type="AlphaFoldDB" id="A0AAW1TKU4"/>
<name>A0AAW1TKU4_9CUCU</name>
<comment type="caution">
    <text evidence="1">The sequence shown here is derived from an EMBL/GenBank/DDBJ whole genome shotgun (WGS) entry which is preliminary data.</text>
</comment>
<evidence type="ECO:0000313" key="2">
    <source>
        <dbReference type="Proteomes" id="UP001431783"/>
    </source>
</evidence>